<reference evidence="1" key="1">
    <citation type="submission" date="2023-04" db="EMBL/GenBank/DDBJ databases">
        <authorList>
            <consortium name="ELIXIR-Norway"/>
        </authorList>
    </citation>
    <scope>NUCLEOTIDE SEQUENCE [LARGE SCALE GENOMIC DNA]</scope>
</reference>
<dbReference type="EMBL" id="OX459941">
    <property type="protein sequence ID" value="CAI9176014.1"/>
    <property type="molecule type" value="Genomic_DNA"/>
</dbReference>
<dbReference type="Proteomes" id="UP001176941">
    <property type="component" value="Chromosome 5"/>
</dbReference>
<proteinExistence type="predicted"/>
<organism evidence="1 2">
    <name type="scientific">Rangifer tarandus platyrhynchus</name>
    <name type="common">Svalbard reindeer</name>
    <dbReference type="NCBI Taxonomy" id="3082113"/>
    <lineage>
        <taxon>Eukaryota</taxon>
        <taxon>Metazoa</taxon>
        <taxon>Chordata</taxon>
        <taxon>Craniata</taxon>
        <taxon>Vertebrata</taxon>
        <taxon>Euteleostomi</taxon>
        <taxon>Mammalia</taxon>
        <taxon>Eutheria</taxon>
        <taxon>Laurasiatheria</taxon>
        <taxon>Artiodactyla</taxon>
        <taxon>Ruminantia</taxon>
        <taxon>Pecora</taxon>
        <taxon>Cervidae</taxon>
        <taxon>Odocoileinae</taxon>
        <taxon>Rangifer</taxon>
    </lineage>
</organism>
<name>A0ABN8ZQM3_RANTA</name>
<gene>
    <name evidence="1" type="ORF">MRATA1EN1_LOCUS24976</name>
</gene>
<evidence type="ECO:0000313" key="2">
    <source>
        <dbReference type="Proteomes" id="UP001176941"/>
    </source>
</evidence>
<evidence type="ECO:0000313" key="1">
    <source>
        <dbReference type="EMBL" id="CAI9176014.1"/>
    </source>
</evidence>
<sequence>MQGLELECVQELGEPAETRSLPTARSRQAQIPAPKLEFNEQLPCTAVWSPYPPDPVLAGVACSHKLLGPQPGFTHGASRLRKQLCLFISSSSKTGKN</sequence>
<protein>
    <submittedName>
        <fullName evidence="1">Uncharacterized protein</fullName>
    </submittedName>
</protein>
<keyword evidence="2" id="KW-1185">Reference proteome</keyword>
<accession>A0ABN8ZQM3</accession>